<comment type="caution">
    <text evidence="1">The sequence shown here is derived from an EMBL/GenBank/DDBJ whole genome shotgun (WGS) entry which is preliminary data.</text>
</comment>
<evidence type="ECO:0000313" key="2">
    <source>
        <dbReference type="Proteomes" id="UP000602510"/>
    </source>
</evidence>
<sequence length="134" mass="15293">MAKQLAQSELRDTRFLGSSKWVDGLMHRYDLSLRRTTNLTELADDVLTDRAVCYMEYLFERKDRFNLAHTVLMDETAVYFEDPRRQTIDSTGARHVVLKSTGVASMRVTAVLAVVVSGQKLPRSLERRSAGWPT</sequence>
<evidence type="ECO:0000313" key="1">
    <source>
        <dbReference type="EMBL" id="KAF4042384.1"/>
    </source>
</evidence>
<protein>
    <submittedName>
        <fullName evidence="1">Putative HTH CENPB-type domain-containing protein</fullName>
    </submittedName>
</protein>
<dbReference type="Proteomes" id="UP000602510">
    <property type="component" value="Unassembled WGS sequence"/>
</dbReference>
<keyword evidence="2" id="KW-1185">Reference proteome</keyword>
<accession>A0A833T4S0</accession>
<proteinExistence type="predicted"/>
<name>A0A833T4S0_PHYIN</name>
<dbReference type="AlphaFoldDB" id="A0A833T4S0"/>
<reference evidence="1" key="1">
    <citation type="submission" date="2020-04" db="EMBL/GenBank/DDBJ databases">
        <title>Hybrid Assembly of Korean Phytophthora infestans isolates.</title>
        <authorList>
            <person name="Prokchorchik M."/>
            <person name="Lee Y."/>
            <person name="Seo J."/>
            <person name="Cho J.-H."/>
            <person name="Park Y.-E."/>
            <person name="Jang D.-C."/>
            <person name="Im J.-S."/>
            <person name="Choi J.-G."/>
            <person name="Park H.-J."/>
            <person name="Lee G.-B."/>
            <person name="Lee Y.-G."/>
            <person name="Hong S.-Y."/>
            <person name="Cho K."/>
            <person name="Sohn K.H."/>
        </authorList>
    </citation>
    <scope>NUCLEOTIDE SEQUENCE</scope>
    <source>
        <strain evidence="1">KR_1_A1</strain>
    </source>
</reference>
<gene>
    <name evidence="1" type="ORF">GN244_ATG05276</name>
</gene>
<organism evidence="1 2">
    <name type="scientific">Phytophthora infestans</name>
    <name type="common">Potato late blight agent</name>
    <name type="synonym">Botrytis infestans</name>
    <dbReference type="NCBI Taxonomy" id="4787"/>
    <lineage>
        <taxon>Eukaryota</taxon>
        <taxon>Sar</taxon>
        <taxon>Stramenopiles</taxon>
        <taxon>Oomycota</taxon>
        <taxon>Peronosporomycetes</taxon>
        <taxon>Peronosporales</taxon>
        <taxon>Peronosporaceae</taxon>
        <taxon>Phytophthora</taxon>
    </lineage>
</organism>
<dbReference type="EMBL" id="WSZM01000101">
    <property type="protein sequence ID" value="KAF4042384.1"/>
    <property type="molecule type" value="Genomic_DNA"/>
</dbReference>